<keyword evidence="7" id="KW-0067">ATP-binding</keyword>
<dbReference type="RefSeq" id="WP_254738607.1">
    <property type="nucleotide sequence ID" value="NZ_JANCLU010000002.1"/>
</dbReference>
<dbReference type="Proteomes" id="UP001205890">
    <property type="component" value="Unassembled WGS sequence"/>
</dbReference>
<keyword evidence="4" id="KW-0808">Transferase</keyword>
<gene>
    <name evidence="9" type="ORF">NK718_03310</name>
</gene>
<evidence type="ECO:0000256" key="2">
    <source>
        <dbReference type="ARBA" id="ARBA00012438"/>
    </source>
</evidence>
<dbReference type="SUPFAM" id="SSF55874">
    <property type="entry name" value="ATPase domain of HSP90 chaperone/DNA topoisomerase II/histidine kinase"/>
    <property type="match status" value="1"/>
</dbReference>
<dbReference type="PROSITE" id="PS50109">
    <property type="entry name" value="HIS_KIN"/>
    <property type="match status" value="1"/>
</dbReference>
<evidence type="ECO:0000313" key="9">
    <source>
        <dbReference type="EMBL" id="MCP8937532.1"/>
    </source>
</evidence>
<dbReference type="InterPro" id="IPR004358">
    <property type="entry name" value="Sig_transdc_His_kin-like_C"/>
</dbReference>
<comment type="caution">
    <text evidence="9">The sequence shown here is derived from an EMBL/GenBank/DDBJ whole genome shotgun (WGS) entry which is preliminary data.</text>
</comment>
<dbReference type="CDD" id="cd16917">
    <property type="entry name" value="HATPase_UhpB-NarQ-NarX-like"/>
    <property type="match status" value="1"/>
</dbReference>
<organism evidence="9 10">
    <name type="scientific">Alsobacter ponti</name>
    <dbReference type="NCBI Taxonomy" id="2962936"/>
    <lineage>
        <taxon>Bacteria</taxon>
        <taxon>Pseudomonadati</taxon>
        <taxon>Pseudomonadota</taxon>
        <taxon>Alphaproteobacteria</taxon>
        <taxon>Hyphomicrobiales</taxon>
        <taxon>Alsobacteraceae</taxon>
        <taxon>Alsobacter</taxon>
    </lineage>
</organism>
<evidence type="ECO:0000256" key="7">
    <source>
        <dbReference type="ARBA" id="ARBA00022840"/>
    </source>
</evidence>
<dbReference type="PANTHER" id="PTHR41523:SF8">
    <property type="entry name" value="ETHYLENE RESPONSE SENSOR PROTEIN"/>
    <property type="match status" value="1"/>
</dbReference>
<dbReference type="PRINTS" id="PR00344">
    <property type="entry name" value="BCTRLSENSOR"/>
</dbReference>
<name>A0ABT1L7R4_9HYPH</name>
<evidence type="ECO:0000256" key="4">
    <source>
        <dbReference type="ARBA" id="ARBA00022679"/>
    </source>
</evidence>
<sequence length="198" mass="21279">MSIDESEQQLALDELRHRFANSFQLITALIRHRLGSTTSEEARHHLEWVADVVNSLALLQQRLAAAGTTAFADYLAETVAFWNRLGATRGINVSLSADPHVEVPERLTAILALSVHELVSNAIEHAFPDGKGEVTVGLLRVGGELVLLVQDDGDGFKPAAAPGHGFGLDLVRRLVAQVGGSLEIHVANGTSVRIRVAD</sequence>
<reference evidence="9 10" key="1">
    <citation type="submission" date="2022-07" db="EMBL/GenBank/DDBJ databases">
        <authorList>
            <person name="Li W.-J."/>
            <person name="Deng Q.-Q."/>
        </authorList>
    </citation>
    <scope>NUCLEOTIDE SEQUENCE [LARGE SCALE GENOMIC DNA]</scope>
    <source>
        <strain evidence="9 10">SYSU M60028</strain>
    </source>
</reference>
<dbReference type="Gene3D" id="3.30.565.10">
    <property type="entry name" value="Histidine kinase-like ATPase, C-terminal domain"/>
    <property type="match status" value="1"/>
</dbReference>
<dbReference type="GO" id="GO:0016301">
    <property type="term" value="F:kinase activity"/>
    <property type="evidence" value="ECO:0007669"/>
    <property type="project" value="UniProtKB-KW"/>
</dbReference>
<evidence type="ECO:0000256" key="6">
    <source>
        <dbReference type="ARBA" id="ARBA00022777"/>
    </source>
</evidence>
<keyword evidence="6 9" id="KW-0418">Kinase</keyword>
<feature type="domain" description="Histidine kinase" evidence="8">
    <location>
        <begin position="14"/>
        <end position="198"/>
    </location>
</feature>
<dbReference type="Pfam" id="PF07568">
    <property type="entry name" value="HisKA_2"/>
    <property type="match status" value="1"/>
</dbReference>
<dbReference type="InterPro" id="IPR036890">
    <property type="entry name" value="HATPase_C_sf"/>
</dbReference>
<protein>
    <recommendedName>
        <fullName evidence="2">histidine kinase</fullName>
        <ecNumber evidence="2">2.7.13.3</ecNumber>
    </recommendedName>
</protein>
<dbReference type="SMART" id="SM00387">
    <property type="entry name" value="HATPase_c"/>
    <property type="match status" value="1"/>
</dbReference>
<evidence type="ECO:0000313" key="10">
    <source>
        <dbReference type="Proteomes" id="UP001205890"/>
    </source>
</evidence>
<evidence type="ECO:0000256" key="1">
    <source>
        <dbReference type="ARBA" id="ARBA00000085"/>
    </source>
</evidence>
<comment type="catalytic activity">
    <reaction evidence="1">
        <text>ATP + protein L-histidine = ADP + protein N-phospho-L-histidine.</text>
        <dbReference type="EC" id="2.7.13.3"/>
    </reaction>
</comment>
<keyword evidence="10" id="KW-1185">Reference proteome</keyword>
<dbReference type="InterPro" id="IPR005467">
    <property type="entry name" value="His_kinase_dom"/>
</dbReference>
<evidence type="ECO:0000256" key="5">
    <source>
        <dbReference type="ARBA" id="ARBA00022741"/>
    </source>
</evidence>
<dbReference type="EC" id="2.7.13.3" evidence="2"/>
<dbReference type="Pfam" id="PF02518">
    <property type="entry name" value="HATPase_c"/>
    <property type="match status" value="1"/>
</dbReference>
<evidence type="ECO:0000256" key="3">
    <source>
        <dbReference type="ARBA" id="ARBA00022553"/>
    </source>
</evidence>
<keyword evidence="3" id="KW-0597">Phosphoprotein</keyword>
<dbReference type="EMBL" id="JANCLU010000002">
    <property type="protein sequence ID" value="MCP8937532.1"/>
    <property type="molecule type" value="Genomic_DNA"/>
</dbReference>
<dbReference type="PANTHER" id="PTHR41523">
    <property type="entry name" value="TWO-COMPONENT SYSTEM SENSOR PROTEIN"/>
    <property type="match status" value="1"/>
</dbReference>
<dbReference type="InterPro" id="IPR011495">
    <property type="entry name" value="Sig_transdc_His_kin_sub2_dim/P"/>
</dbReference>
<proteinExistence type="predicted"/>
<accession>A0ABT1L7R4</accession>
<keyword evidence="5" id="KW-0547">Nucleotide-binding</keyword>
<evidence type="ECO:0000259" key="8">
    <source>
        <dbReference type="PROSITE" id="PS50109"/>
    </source>
</evidence>
<dbReference type="InterPro" id="IPR003594">
    <property type="entry name" value="HATPase_dom"/>
</dbReference>